<gene>
    <name evidence="3" type="ORF">SD37_23470</name>
</gene>
<dbReference type="AlphaFoldDB" id="A0A193C1M7"/>
<organism evidence="3 4">
    <name type="scientific">Amycolatopsis orientalis</name>
    <name type="common">Nocardia orientalis</name>
    <dbReference type="NCBI Taxonomy" id="31958"/>
    <lineage>
        <taxon>Bacteria</taxon>
        <taxon>Bacillati</taxon>
        <taxon>Actinomycetota</taxon>
        <taxon>Actinomycetes</taxon>
        <taxon>Pseudonocardiales</taxon>
        <taxon>Pseudonocardiaceae</taxon>
        <taxon>Amycolatopsis</taxon>
    </lineage>
</organism>
<dbReference type="eggNOG" id="COG3208">
    <property type="taxonomic scope" value="Bacteria"/>
</dbReference>
<evidence type="ECO:0000313" key="3">
    <source>
        <dbReference type="EMBL" id="ANN18305.1"/>
    </source>
</evidence>
<dbReference type="Proteomes" id="UP000093695">
    <property type="component" value="Chromosome"/>
</dbReference>
<reference evidence="3 4" key="1">
    <citation type="journal article" date="2015" name="Genome Announc.">
        <title>Draft Genome Sequence of Norvancomycin-Producing Strain Amycolatopsis orientalis CPCC200066.</title>
        <authorList>
            <person name="Lei X."/>
            <person name="Yuan F."/>
            <person name="Shi Y."/>
            <person name="Li X."/>
            <person name="Wang L."/>
            <person name="Hong B."/>
        </authorList>
    </citation>
    <scope>NUCLEOTIDE SEQUENCE [LARGE SCALE GENOMIC DNA]</scope>
    <source>
        <strain evidence="3 4">B-37</strain>
    </source>
</reference>
<dbReference type="PANTHER" id="PTHR11487:SF0">
    <property type="entry name" value="S-ACYL FATTY ACID SYNTHASE THIOESTERASE, MEDIUM CHAIN"/>
    <property type="match status" value="1"/>
</dbReference>
<comment type="similarity">
    <text evidence="1">Belongs to the thioesterase family.</text>
</comment>
<protein>
    <recommendedName>
        <fullName evidence="2">Thioesterase domain-containing protein</fullName>
    </recommendedName>
</protein>
<sequence length="256" mass="26809">MNTAITRLSTMDTEGGSGHGYLCFPPAGGTVLGLRGLAQASSGFGVWGVEYPGRGERLAEPSAASIEELAGEIARETFDHFGEEGVSRITLVGFSMGAFVALEVAHRVHGRGRTAPAALIVVGVCAPQRRVRGRYARADAAEVGRLFDRVGLVSMAGRPGAAEFRDYALGLLDADLRLTSAYPGPAKPMLSCPIVAIRGEDDPAFAEGDDAAGAWRVWTTGRFESRVVPGGHLDVLTPGREAGFWASVCLPAGGVR</sequence>
<dbReference type="PANTHER" id="PTHR11487">
    <property type="entry name" value="THIOESTERASE"/>
    <property type="match status" value="1"/>
</dbReference>
<feature type="domain" description="Thioesterase" evidence="2">
    <location>
        <begin position="22"/>
        <end position="237"/>
    </location>
</feature>
<keyword evidence="4" id="KW-1185">Reference proteome</keyword>
<dbReference type="KEGG" id="aori:SD37_23470"/>
<dbReference type="RefSeq" id="WP_044854879.1">
    <property type="nucleotide sequence ID" value="NZ_CP016174.1"/>
</dbReference>
<accession>A0A193C1M7</accession>
<proteinExistence type="inferred from homology"/>
<dbReference type="Gene3D" id="3.40.50.1820">
    <property type="entry name" value="alpha/beta hydrolase"/>
    <property type="match status" value="1"/>
</dbReference>
<dbReference type="InterPro" id="IPR001031">
    <property type="entry name" value="Thioesterase"/>
</dbReference>
<dbReference type="SUPFAM" id="SSF53474">
    <property type="entry name" value="alpha/beta-Hydrolases"/>
    <property type="match status" value="1"/>
</dbReference>
<dbReference type="InterPro" id="IPR012223">
    <property type="entry name" value="TEII"/>
</dbReference>
<dbReference type="EMBL" id="CP016174">
    <property type="protein sequence ID" value="ANN18305.1"/>
    <property type="molecule type" value="Genomic_DNA"/>
</dbReference>
<evidence type="ECO:0000256" key="1">
    <source>
        <dbReference type="ARBA" id="ARBA00007169"/>
    </source>
</evidence>
<dbReference type="InterPro" id="IPR029058">
    <property type="entry name" value="AB_hydrolase_fold"/>
</dbReference>
<evidence type="ECO:0000313" key="4">
    <source>
        <dbReference type="Proteomes" id="UP000093695"/>
    </source>
</evidence>
<dbReference type="GO" id="GO:0008610">
    <property type="term" value="P:lipid biosynthetic process"/>
    <property type="evidence" value="ECO:0007669"/>
    <property type="project" value="TreeGrafter"/>
</dbReference>
<dbReference type="Pfam" id="PF00975">
    <property type="entry name" value="Thioesterase"/>
    <property type="match status" value="1"/>
</dbReference>
<dbReference type="STRING" id="31958.SD37_23470"/>
<evidence type="ECO:0000259" key="2">
    <source>
        <dbReference type="Pfam" id="PF00975"/>
    </source>
</evidence>
<name>A0A193C1M7_AMYOR</name>